<dbReference type="AlphaFoldDB" id="A0AAP0G5Y1"/>
<accession>A0AAP0G5Y1</accession>
<dbReference type="Pfam" id="PF02867">
    <property type="entry name" value="Ribonuc_red_lgC"/>
    <property type="match status" value="1"/>
</dbReference>
<feature type="transmembrane region" description="Helical" evidence="4">
    <location>
        <begin position="7"/>
        <end position="27"/>
    </location>
</feature>
<dbReference type="PANTHER" id="PTHR11573">
    <property type="entry name" value="RIBONUCLEOSIDE-DIPHOSPHATE REDUCTASE LARGE CHAIN"/>
    <property type="match status" value="1"/>
</dbReference>
<evidence type="ECO:0000256" key="2">
    <source>
        <dbReference type="ARBA" id="ARBA00022884"/>
    </source>
</evidence>
<dbReference type="InterPro" id="IPR039718">
    <property type="entry name" value="Rrm1"/>
</dbReference>
<sequence>MDFMSRAYYGTDFWELFVFCLSAAIIYCTPEVSGMKEGTSKLMFKGNGKRFDRTSGFDLPIQARSSAELARKFRQIKQEKADVLHRILRRNTSDKEQEVNDKFDQNKVQQAVLIITIVSQECNNVEESLNDKVKRNKRCPSMLIDEFVEVHGVSHEGGNLHVSLKVNQIQGQSSVRTESLQVDKDSQEAIVAQPNKEDRLAIKITRGKTICKNIHARTLEDREEVAINEEVPISVIASCNKIKALVHNNVLLSNALRMSTNLVLSNDGKKVRRLQPFTEADVDELQAQQLNKDIFETIYYHALDASSELAYREGPYETYQGSLVRYSSTRYVGCSPSSQSDWPILRKKIARNGIRNSLLVAPMPTASNSQILVHSDVVDSKEECHNFISAVIDQGSFDCSASSGVARNNVRCCSLPSGDIVRRCRCSVFFADLLSRSRDSEQDVSKEQDFRHLRIYSLIMLILKFSDPRFLRFLPHLF</sequence>
<evidence type="ECO:0000256" key="1">
    <source>
        <dbReference type="ARBA" id="ARBA00010406"/>
    </source>
</evidence>
<comment type="caution">
    <text evidence="6">The sequence shown here is derived from an EMBL/GenBank/DDBJ whole genome shotgun (WGS) entry which is preliminary data.</text>
</comment>
<keyword evidence="2" id="KW-0694">RNA-binding</keyword>
<dbReference type="GO" id="GO:0004748">
    <property type="term" value="F:ribonucleoside-diphosphate reductase activity, thioredoxin disulfide as acceptor"/>
    <property type="evidence" value="ECO:0007669"/>
    <property type="project" value="TreeGrafter"/>
</dbReference>
<dbReference type="SUPFAM" id="SSF46785">
    <property type="entry name" value="Winged helix' DNA-binding domain"/>
    <property type="match status" value="1"/>
</dbReference>
<dbReference type="InterPro" id="IPR000788">
    <property type="entry name" value="RNR_lg_C"/>
</dbReference>
<organism evidence="6 7">
    <name type="scientific">Platanthera zijinensis</name>
    <dbReference type="NCBI Taxonomy" id="2320716"/>
    <lineage>
        <taxon>Eukaryota</taxon>
        <taxon>Viridiplantae</taxon>
        <taxon>Streptophyta</taxon>
        <taxon>Embryophyta</taxon>
        <taxon>Tracheophyta</taxon>
        <taxon>Spermatophyta</taxon>
        <taxon>Magnoliopsida</taxon>
        <taxon>Liliopsida</taxon>
        <taxon>Asparagales</taxon>
        <taxon>Orchidaceae</taxon>
        <taxon>Orchidoideae</taxon>
        <taxon>Orchideae</taxon>
        <taxon>Orchidinae</taxon>
        <taxon>Platanthera</taxon>
    </lineage>
</organism>
<dbReference type="SUPFAM" id="SSF51998">
    <property type="entry name" value="PFL-like glycyl radical enzymes"/>
    <property type="match status" value="1"/>
</dbReference>
<dbReference type="Gene3D" id="3.20.70.20">
    <property type="match status" value="1"/>
</dbReference>
<dbReference type="GO" id="GO:0005971">
    <property type="term" value="C:ribonucleoside-diphosphate reductase complex"/>
    <property type="evidence" value="ECO:0007669"/>
    <property type="project" value="TreeGrafter"/>
</dbReference>
<evidence type="ECO:0000256" key="3">
    <source>
        <dbReference type="ARBA" id="ARBA00023116"/>
    </source>
</evidence>
<comment type="similarity">
    <text evidence="1">Belongs to the ribonucleoside diphosphate reductase large chain family.</text>
</comment>
<evidence type="ECO:0000313" key="7">
    <source>
        <dbReference type="Proteomes" id="UP001418222"/>
    </source>
</evidence>
<dbReference type="Proteomes" id="UP001418222">
    <property type="component" value="Unassembled WGS sequence"/>
</dbReference>
<dbReference type="Gene3D" id="1.10.10.10">
    <property type="entry name" value="Winged helix-like DNA-binding domain superfamily/Winged helix DNA-binding domain"/>
    <property type="match status" value="1"/>
</dbReference>
<gene>
    <name evidence="6" type="primary">RNR1</name>
    <name evidence="6" type="ORF">KSP39_PZI011555</name>
</gene>
<keyword evidence="4" id="KW-0472">Membrane</keyword>
<name>A0AAP0G5Y1_9ASPA</name>
<keyword evidence="7" id="KW-1185">Reference proteome</keyword>
<reference evidence="6 7" key="1">
    <citation type="journal article" date="2022" name="Nat. Plants">
        <title>Genomes of leafy and leafless Platanthera orchids illuminate the evolution of mycoheterotrophy.</title>
        <authorList>
            <person name="Li M.H."/>
            <person name="Liu K.W."/>
            <person name="Li Z."/>
            <person name="Lu H.C."/>
            <person name="Ye Q.L."/>
            <person name="Zhang D."/>
            <person name="Wang J.Y."/>
            <person name="Li Y.F."/>
            <person name="Zhong Z.M."/>
            <person name="Liu X."/>
            <person name="Yu X."/>
            <person name="Liu D.K."/>
            <person name="Tu X.D."/>
            <person name="Liu B."/>
            <person name="Hao Y."/>
            <person name="Liao X.Y."/>
            <person name="Jiang Y.T."/>
            <person name="Sun W.H."/>
            <person name="Chen J."/>
            <person name="Chen Y.Q."/>
            <person name="Ai Y."/>
            <person name="Zhai J.W."/>
            <person name="Wu S.S."/>
            <person name="Zhou Z."/>
            <person name="Hsiao Y.Y."/>
            <person name="Wu W.L."/>
            <person name="Chen Y.Y."/>
            <person name="Lin Y.F."/>
            <person name="Hsu J.L."/>
            <person name="Li C.Y."/>
            <person name="Wang Z.W."/>
            <person name="Zhao X."/>
            <person name="Zhong W.Y."/>
            <person name="Ma X.K."/>
            <person name="Ma L."/>
            <person name="Huang J."/>
            <person name="Chen G.Z."/>
            <person name="Huang M.Z."/>
            <person name="Huang L."/>
            <person name="Peng D.H."/>
            <person name="Luo Y.B."/>
            <person name="Zou S.Q."/>
            <person name="Chen S.P."/>
            <person name="Lan S."/>
            <person name="Tsai W.C."/>
            <person name="Van de Peer Y."/>
            <person name="Liu Z.J."/>
        </authorList>
    </citation>
    <scope>NUCLEOTIDE SEQUENCE [LARGE SCALE GENOMIC DNA]</scope>
    <source>
        <strain evidence="6">Lor287</strain>
    </source>
</reference>
<keyword evidence="3" id="KW-0215">Deoxyribonucleotide synthesis</keyword>
<proteinExistence type="inferred from homology"/>
<keyword evidence="4" id="KW-1133">Transmembrane helix</keyword>
<evidence type="ECO:0000313" key="6">
    <source>
        <dbReference type="EMBL" id="KAK8939088.1"/>
    </source>
</evidence>
<dbReference type="InterPro" id="IPR036388">
    <property type="entry name" value="WH-like_DNA-bd_sf"/>
</dbReference>
<protein>
    <submittedName>
        <fullName evidence="6">Ribonucleoside-diphosphate reductase large subunit</fullName>
    </submittedName>
</protein>
<dbReference type="GO" id="GO:0005524">
    <property type="term" value="F:ATP binding"/>
    <property type="evidence" value="ECO:0007669"/>
    <property type="project" value="TreeGrafter"/>
</dbReference>
<dbReference type="PANTHER" id="PTHR11573:SF6">
    <property type="entry name" value="RIBONUCLEOSIDE-DIPHOSPHATE REDUCTASE LARGE SUBUNIT"/>
    <property type="match status" value="1"/>
</dbReference>
<dbReference type="PRINTS" id="PR01183">
    <property type="entry name" value="RIBORDTASEM1"/>
</dbReference>
<evidence type="ECO:0000259" key="5">
    <source>
        <dbReference type="PROSITE" id="PS00089"/>
    </source>
</evidence>
<dbReference type="InterPro" id="IPR013346">
    <property type="entry name" value="NrdE_NrdA_C"/>
</dbReference>
<dbReference type="SMART" id="SM00715">
    <property type="entry name" value="LA"/>
    <property type="match status" value="1"/>
</dbReference>
<feature type="domain" description="Ribonucleotide reductase large subunit" evidence="5">
    <location>
        <begin position="342"/>
        <end position="364"/>
    </location>
</feature>
<keyword evidence="4" id="KW-0812">Transmembrane</keyword>
<dbReference type="InterPro" id="IPR006630">
    <property type="entry name" value="La_HTH"/>
</dbReference>
<dbReference type="GO" id="GO:0003723">
    <property type="term" value="F:RNA binding"/>
    <property type="evidence" value="ECO:0007669"/>
    <property type="project" value="UniProtKB-KW"/>
</dbReference>
<dbReference type="PROSITE" id="PS00089">
    <property type="entry name" value="RIBORED_LARGE"/>
    <property type="match status" value="1"/>
</dbReference>
<dbReference type="InterPro" id="IPR036390">
    <property type="entry name" value="WH_DNA-bd_sf"/>
</dbReference>
<dbReference type="EMBL" id="JBBWWQ010000009">
    <property type="protein sequence ID" value="KAK8939088.1"/>
    <property type="molecule type" value="Genomic_DNA"/>
</dbReference>
<evidence type="ECO:0000256" key="4">
    <source>
        <dbReference type="SAM" id="Phobius"/>
    </source>
</evidence>
<dbReference type="GO" id="GO:0009263">
    <property type="term" value="P:deoxyribonucleotide biosynthetic process"/>
    <property type="evidence" value="ECO:0007669"/>
    <property type="project" value="UniProtKB-KW"/>
</dbReference>